<sequence>MSESWYQIATLYHSIGFDIRWIVDSKGITVEEYEEITGEPFTE</sequence>
<dbReference type="InterPro" id="IPR010022">
    <property type="entry name" value="XkdX"/>
</dbReference>
<comment type="caution">
    <text evidence="1">The sequence shown here is derived from an EMBL/GenBank/DDBJ whole genome shotgun (WGS) entry which is preliminary data.</text>
</comment>
<evidence type="ECO:0000313" key="2">
    <source>
        <dbReference type="Proteomes" id="UP000403352"/>
    </source>
</evidence>
<protein>
    <submittedName>
        <fullName evidence="1">XkdX family protein</fullName>
    </submittedName>
</protein>
<name>A0A823DKW6_LISMN</name>
<accession>A0A823DKW6</accession>
<proteinExistence type="predicted"/>
<dbReference type="Pfam" id="PF09693">
    <property type="entry name" value="Phage_XkdX"/>
    <property type="match status" value="1"/>
</dbReference>
<evidence type="ECO:0000313" key="1">
    <source>
        <dbReference type="EMBL" id="EAD1186099.1"/>
    </source>
</evidence>
<gene>
    <name evidence="1" type="ORF">QD52_13510</name>
</gene>
<dbReference type="Proteomes" id="UP000403352">
    <property type="component" value="Unassembled WGS sequence"/>
</dbReference>
<organism evidence="1 2">
    <name type="scientific">Listeria monocytogenes</name>
    <dbReference type="NCBI Taxonomy" id="1639"/>
    <lineage>
        <taxon>Bacteria</taxon>
        <taxon>Bacillati</taxon>
        <taxon>Bacillota</taxon>
        <taxon>Bacilli</taxon>
        <taxon>Bacillales</taxon>
        <taxon>Listeriaceae</taxon>
        <taxon>Listeria</taxon>
    </lineage>
</organism>
<reference evidence="1 2" key="1">
    <citation type="submission" date="2018-06" db="EMBL/GenBank/DDBJ databases">
        <authorList>
            <consortium name="GenomeTrakr: Next Generation Sequencing Network for Food Pathogen Tracability"/>
        </authorList>
    </citation>
    <scope>NUCLEOTIDE SEQUENCE [LARGE SCALE GENOMIC DNA]</scope>
    <source>
        <strain evidence="1 2">FDA00008584</strain>
    </source>
</reference>
<dbReference type="EMBL" id="AAALRN010000007">
    <property type="protein sequence ID" value="EAD1186099.1"/>
    <property type="molecule type" value="Genomic_DNA"/>
</dbReference>
<dbReference type="AlphaFoldDB" id="A0A823DKW6"/>